<keyword evidence="8" id="KW-1185">Reference proteome</keyword>
<dbReference type="PANTHER" id="PTHR23427">
    <property type="entry name" value="SURFEIT LOCUS PROTEIN"/>
    <property type="match status" value="1"/>
</dbReference>
<sequence>MEPMAPSSVAVRTLSGVIAWWSPRLWGVHLVALVCAAAAVALGLWQWDAWQAHREAERHDITHADPRPLTDVLGPDEPFPSDEIGRPVSIEGTWLPEGTVLVTGREGDGTDGSWVITPLTVGGPDDAAIPVVRGWIPGDDPSDAPPPPTGTAALVGWLQPGEGTGAPDDDQTDDVLPEVRIADLVQKVDVDLYGGFVIVDPEATGDEGGRNDGTADLDPATLDQLPPVSTLTGWRNFAYALEWWLFALFALFLWWRHVRDVTGPQPEIEADEDRPVGSAS</sequence>
<comment type="subcellular location">
    <subcellularLocation>
        <location evidence="6">Cell membrane</location>
        <topology evidence="6">Multi-pass membrane protein</topology>
    </subcellularLocation>
    <subcellularLocation>
        <location evidence="1">Membrane</location>
    </subcellularLocation>
</comment>
<dbReference type="InterPro" id="IPR045214">
    <property type="entry name" value="Surf1/Surf4"/>
</dbReference>
<feature type="transmembrane region" description="Helical" evidence="6">
    <location>
        <begin position="237"/>
        <end position="255"/>
    </location>
</feature>
<evidence type="ECO:0000256" key="5">
    <source>
        <dbReference type="ARBA" id="ARBA00023136"/>
    </source>
</evidence>
<dbReference type="PROSITE" id="PS50895">
    <property type="entry name" value="SURF1"/>
    <property type="match status" value="1"/>
</dbReference>
<reference evidence="7 8" key="2">
    <citation type="submission" date="2019-09" db="EMBL/GenBank/DDBJ databases">
        <authorList>
            <person name="Jin C."/>
        </authorList>
    </citation>
    <scope>NUCLEOTIDE SEQUENCE [LARGE SCALE GENOMIC DNA]</scope>
    <source>
        <strain evidence="7 8">BN130099</strain>
    </source>
</reference>
<dbReference type="AlphaFoldDB" id="A0A5B1LKP5"/>
<dbReference type="Proteomes" id="UP000325003">
    <property type="component" value="Unassembled WGS sequence"/>
</dbReference>
<comment type="similarity">
    <text evidence="2 6">Belongs to the SURF1 family.</text>
</comment>
<proteinExistence type="inferred from homology"/>
<dbReference type="PANTHER" id="PTHR23427:SF2">
    <property type="entry name" value="SURFEIT LOCUS PROTEIN 1"/>
    <property type="match status" value="1"/>
</dbReference>
<dbReference type="CDD" id="cd06662">
    <property type="entry name" value="SURF1"/>
    <property type="match status" value="1"/>
</dbReference>
<comment type="caution">
    <text evidence="7">The sequence shown here is derived from an EMBL/GenBank/DDBJ whole genome shotgun (WGS) entry which is preliminary data.</text>
</comment>
<evidence type="ECO:0000256" key="3">
    <source>
        <dbReference type="ARBA" id="ARBA00022692"/>
    </source>
</evidence>
<reference evidence="7 8" key="1">
    <citation type="submission" date="2019-09" db="EMBL/GenBank/DDBJ databases">
        <title>Nocardioides panacisoli sp. nov., isolated from the soil of a ginseng field.</title>
        <authorList>
            <person name="Cho C."/>
        </authorList>
    </citation>
    <scope>NUCLEOTIDE SEQUENCE [LARGE SCALE GENOMIC DNA]</scope>
    <source>
        <strain evidence="7 8">BN130099</strain>
    </source>
</reference>
<dbReference type="Pfam" id="PF02104">
    <property type="entry name" value="SURF1"/>
    <property type="match status" value="1"/>
</dbReference>
<organism evidence="7 8">
    <name type="scientific">Nocardioides humilatus</name>
    <dbReference type="NCBI Taxonomy" id="2607660"/>
    <lineage>
        <taxon>Bacteria</taxon>
        <taxon>Bacillati</taxon>
        <taxon>Actinomycetota</taxon>
        <taxon>Actinomycetes</taxon>
        <taxon>Propionibacteriales</taxon>
        <taxon>Nocardioidaceae</taxon>
        <taxon>Nocardioides</taxon>
    </lineage>
</organism>
<keyword evidence="6" id="KW-1003">Cell membrane</keyword>
<gene>
    <name evidence="7" type="ORF">F0U44_06990</name>
</gene>
<evidence type="ECO:0000256" key="6">
    <source>
        <dbReference type="RuleBase" id="RU363076"/>
    </source>
</evidence>
<evidence type="ECO:0000313" key="7">
    <source>
        <dbReference type="EMBL" id="KAA1420169.1"/>
    </source>
</evidence>
<keyword evidence="3 6" id="KW-0812">Transmembrane</keyword>
<keyword evidence="4 6" id="KW-1133">Transmembrane helix</keyword>
<feature type="transmembrane region" description="Helical" evidence="6">
    <location>
        <begin position="25"/>
        <end position="45"/>
    </location>
</feature>
<accession>A0A5B1LKP5</accession>
<dbReference type="InterPro" id="IPR002994">
    <property type="entry name" value="Surf1/Shy1"/>
</dbReference>
<dbReference type="EMBL" id="VUJV01000002">
    <property type="protein sequence ID" value="KAA1420169.1"/>
    <property type="molecule type" value="Genomic_DNA"/>
</dbReference>
<dbReference type="GO" id="GO:0005886">
    <property type="term" value="C:plasma membrane"/>
    <property type="evidence" value="ECO:0007669"/>
    <property type="project" value="UniProtKB-SubCell"/>
</dbReference>
<keyword evidence="5 6" id="KW-0472">Membrane</keyword>
<evidence type="ECO:0000256" key="2">
    <source>
        <dbReference type="ARBA" id="ARBA00007165"/>
    </source>
</evidence>
<name>A0A5B1LKP5_9ACTN</name>
<evidence type="ECO:0000313" key="8">
    <source>
        <dbReference type="Proteomes" id="UP000325003"/>
    </source>
</evidence>
<evidence type="ECO:0000256" key="1">
    <source>
        <dbReference type="ARBA" id="ARBA00004370"/>
    </source>
</evidence>
<protein>
    <recommendedName>
        <fullName evidence="6">SURF1-like protein</fullName>
    </recommendedName>
</protein>
<evidence type="ECO:0000256" key="4">
    <source>
        <dbReference type="ARBA" id="ARBA00022989"/>
    </source>
</evidence>